<dbReference type="AlphaFoldDB" id="A0A392TH25"/>
<accession>A0A392TH25</accession>
<sequence>MTGENAGCVSGGFGGGGDVGGRYETSKGGFGTRFSITVFRYGGFGDGGAAGVKKKKTVASVDLVASAMVIVMTV</sequence>
<protein>
    <submittedName>
        <fullName evidence="1">Uncharacterized protein</fullName>
    </submittedName>
</protein>
<evidence type="ECO:0000313" key="2">
    <source>
        <dbReference type="Proteomes" id="UP000265520"/>
    </source>
</evidence>
<reference evidence="1 2" key="1">
    <citation type="journal article" date="2018" name="Front. Plant Sci.">
        <title>Red Clover (Trifolium pratense) and Zigzag Clover (T. medium) - A Picture of Genomic Similarities and Differences.</title>
        <authorList>
            <person name="Dluhosova J."/>
            <person name="Istvanek J."/>
            <person name="Nedelnik J."/>
            <person name="Repkova J."/>
        </authorList>
    </citation>
    <scope>NUCLEOTIDE SEQUENCE [LARGE SCALE GENOMIC DNA]</scope>
    <source>
        <strain evidence="2">cv. 10/8</strain>
        <tissue evidence="1">Leaf</tissue>
    </source>
</reference>
<name>A0A392TH25_9FABA</name>
<keyword evidence="2" id="KW-1185">Reference proteome</keyword>
<dbReference type="EMBL" id="LXQA010581527">
    <property type="protein sequence ID" value="MCI60441.1"/>
    <property type="molecule type" value="Genomic_DNA"/>
</dbReference>
<proteinExistence type="predicted"/>
<dbReference type="Proteomes" id="UP000265520">
    <property type="component" value="Unassembled WGS sequence"/>
</dbReference>
<comment type="caution">
    <text evidence="1">The sequence shown here is derived from an EMBL/GenBank/DDBJ whole genome shotgun (WGS) entry which is preliminary data.</text>
</comment>
<feature type="non-terminal residue" evidence="1">
    <location>
        <position position="74"/>
    </location>
</feature>
<evidence type="ECO:0000313" key="1">
    <source>
        <dbReference type="EMBL" id="MCI60441.1"/>
    </source>
</evidence>
<organism evidence="1 2">
    <name type="scientific">Trifolium medium</name>
    <dbReference type="NCBI Taxonomy" id="97028"/>
    <lineage>
        <taxon>Eukaryota</taxon>
        <taxon>Viridiplantae</taxon>
        <taxon>Streptophyta</taxon>
        <taxon>Embryophyta</taxon>
        <taxon>Tracheophyta</taxon>
        <taxon>Spermatophyta</taxon>
        <taxon>Magnoliopsida</taxon>
        <taxon>eudicotyledons</taxon>
        <taxon>Gunneridae</taxon>
        <taxon>Pentapetalae</taxon>
        <taxon>rosids</taxon>
        <taxon>fabids</taxon>
        <taxon>Fabales</taxon>
        <taxon>Fabaceae</taxon>
        <taxon>Papilionoideae</taxon>
        <taxon>50 kb inversion clade</taxon>
        <taxon>NPAAA clade</taxon>
        <taxon>Hologalegina</taxon>
        <taxon>IRL clade</taxon>
        <taxon>Trifolieae</taxon>
        <taxon>Trifolium</taxon>
    </lineage>
</organism>